<name>A0A5A7PQ03_STRAF</name>
<protein>
    <submittedName>
        <fullName evidence="2">RNA-binding KH domain-containing protein</fullName>
    </submittedName>
</protein>
<keyword evidence="3" id="KW-1185">Reference proteome</keyword>
<organism evidence="2 3">
    <name type="scientific">Striga asiatica</name>
    <name type="common">Asiatic witchweed</name>
    <name type="synonym">Buchnera asiatica</name>
    <dbReference type="NCBI Taxonomy" id="4170"/>
    <lineage>
        <taxon>Eukaryota</taxon>
        <taxon>Viridiplantae</taxon>
        <taxon>Streptophyta</taxon>
        <taxon>Embryophyta</taxon>
        <taxon>Tracheophyta</taxon>
        <taxon>Spermatophyta</taxon>
        <taxon>Magnoliopsida</taxon>
        <taxon>eudicotyledons</taxon>
        <taxon>Gunneridae</taxon>
        <taxon>Pentapetalae</taxon>
        <taxon>asterids</taxon>
        <taxon>lamiids</taxon>
        <taxon>Lamiales</taxon>
        <taxon>Orobanchaceae</taxon>
        <taxon>Buchnereae</taxon>
        <taxon>Striga</taxon>
    </lineage>
</organism>
<feature type="region of interest" description="Disordered" evidence="1">
    <location>
        <begin position="118"/>
        <end position="173"/>
    </location>
</feature>
<reference evidence="3" key="1">
    <citation type="journal article" date="2019" name="Curr. Biol.">
        <title>Genome Sequence of Striga asiatica Provides Insight into the Evolution of Plant Parasitism.</title>
        <authorList>
            <person name="Yoshida S."/>
            <person name="Kim S."/>
            <person name="Wafula E.K."/>
            <person name="Tanskanen J."/>
            <person name="Kim Y.M."/>
            <person name="Honaas L."/>
            <person name="Yang Z."/>
            <person name="Spallek T."/>
            <person name="Conn C.E."/>
            <person name="Ichihashi Y."/>
            <person name="Cheong K."/>
            <person name="Cui S."/>
            <person name="Der J.P."/>
            <person name="Gundlach H."/>
            <person name="Jiao Y."/>
            <person name="Hori C."/>
            <person name="Ishida J.K."/>
            <person name="Kasahara H."/>
            <person name="Kiba T."/>
            <person name="Kim M.S."/>
            <person name="Koo N."/>
            <person name="Laohavisit A."/>
            <person name="Lee Y.H."/>
            <person name="Lumba S."/>
            <person name="McCourt P."/>
            <person name="Mortimer J.C."/>
            <person name="Mutuku J.M."/>
            <person name="Nomura T."/>
            <person name="Sasaki-Sekimoto Y."/>
            <person name="Seto Y."/>
            <person name="Wang Y."/>
            <person name="Wakatake T."/>
            <person name="Sakakibara H."/>
            <person name="Demura T."/>
            <person name="Yamaguchi S."/>
            <person name="Yoneyama K."/>
            <person name="Manabe R.I."/>
            <person name="Nelson D.C."/>
            <person name="Schulman A.H."/>
            <person name="Timko M.P."/>
            <person name="dePamphilis C.W."/>
            <person name="Choi D."/>
            <person name="Shirasu K."/>
        </authorList>
    </citation>
    <scope>NUCLEOTIDE SEQUENCE [LARGE SCALE GENOMIC DNA]</scope>
    <source>
        <strain evidence="3">cv. UVA1</strain>
    </source>
</reference>
<evidence type="ECO:0000313" key="3">
    <source>
        <dbReference type="Proteomes" id="UP000325081"/>
    </source>
</evidence>
<feature type="compositionally biased region" description="Pro residues" evidence="1">
    <location>
        <begin position="139"/>
        <end position="149"/>
    </location>
</feature>
<feature type="compositionally biased region" description="Pro residues" evidence="1">
    <location>
        <begin position="159"/>
        <end position="171"/>
    </location>
</feature>
<sequence length="220" mass="24608">MVMSVYCKWEEQEEPLLAYLIDSGEISRETAEVLQIKCMQEVLHAKRIQLSITRMHEALSIFKNTSGHCIRLRSSVSDHSIASTQKMPSLGALMSEEKYGNQSFKSRLSRLNRNSSRSLLTDLHSPTNSKLEIPLAPTNGPPYPLPSPLGNPLRSTSRPLPPPPGPDPPQLPSNRALALRRHLHYPGPAPAHPHRHLYGPEASTSCRHLLQTKPFSYVFL</sequence>
<evidence type="ECO:0000313" key="2">
    <source>
        <dbReference type="EMBL" id="GER35005.1"/>
    </source>
</evidence>
<evidence type="ECO:0000256" key="1">
    <source>
        <dbReference type="SAM" id="MobiDB-lite"/>
    </source>
</evidence>
<dbReference type="AlphaFoldDB" id="A0A5A7PQ03"/>
<comment type="caution">
    <text evidence="2">The sequence shown here is derived from an EMBL/GenBank/DDBJ whole genome shotgun (WGS) entry which is preliminary data.</text>
</comment>
<proteinExistence type="predicted"/>
<dbReference type="EMBL" id="BKCP01004960">
    <property type="protein sequence ID" value="GER35005.1"/>
    <property type="molecule type" value="Genomic_DNA"/>
</dbReference>
<gene>
    <name evidence="2" type="ORF">STAS_11260</name>
</gene>
<accession>A0A5A7PQ03</accession>
<dbReference type="Proteomes" id="UP000325081">
    <property type="component" value="Unassembled WGS sequence"/>
</dbReference>